<organism evidence="2 3">
    <name type="scientific">Pythium oligandrum</name>
    <name type="common">Mycoparasitic fungus</name>
    <dbReference type="NCBI Taxonomy" id="41045"/>
    <lineage>
        <taxon>Eukaryota</taxon>
        <taxon>Sar</taxon>
        <taxon>Stramenopiles</taxon>
        <taxon>Oomycota</taxon>
        <taxon>Peronosporomycetes</taxon>
        <taxon>Pythiales</taxon>
        <taxon>Pythiaceae</taxon>
        <taxon>Pythium</taxon>
    </lineage>
</organism>
<keyword evidence="1" id="KW-0812">Transmembrane</keyword>
<dbReference type="OrthoDB" id="78780at2759"/>
<proteinExistence type="predicted"/>
<gene>
    <name evidence="2" type="ORF">Poli38472_010221</name>
</gene>
<accession>A0A8K1CA06</accession>
<feature type="transmembrane region" description="Helical" evidence="1">
    <location>
        <begin position="77"/>
        <end position="100"/>
    </location>
</feature>
<name>A0A8K1CA06_PYTOL</name>
<reference evidence="2" key="1">
    <citation type="submission" date="2019-03" db="EMBL/GenBank/DDBJ databases">
        <title>Long read genome sequence of the mycoparasitic Pythium oligandrum ATCC 38472 isolated from sugarbeet rhizosphere.</title>
        <authorList>
            <person name="Gaulin E."/>
        </authorList>
    </citation>
    <scope>NUCLEOTIDE SEQUENCE</scope>
    <source>
        <strain evidence="2">ATCC 38472_TT</strain>
    </source>
</reference>
<evidence type="ECO:0000313" key="2">
    <source>
        <dbReference type="EMBL" id="TMW58662.1"/>
    </source>
</evidence>
<dbReference type="EMBL" id="SPLM01000111">
    <property type="protein sequence ID" value="TMW58662.1"/>
    <property type="molecule type" value="Genomic_DNA"/>
</dbReference>
<keyword evidence="3" id="KW-1185">Reference proteome</keyword>
<keyword evidence="1" id="KW-1133">Transmembrane helix</keyword>
<dbReference type="AlphaFoldDB" id="A0A8K1CA06"/>
<feature type="transmembrane region" description="Helical" evidence="1">
    <location>
        <begin position="42"/>
        <end position="65"/>
    </location>
</feature>
<keyword evidence="1" id="KW-0472">Membrane</keyword>
<sequence length="115" mass="12571">MADAEVVNTKDVDVEVKPNKKSQAHQDATYKVLCCGNSARDLIIIPLCLIGVYCLTAALFVLFAYSVLQTDDTNAALWVFFGIYVAFIVLLGVILGVSAYNKEQLKKNPQDANQA</sequence>
<dbReference type="Proteomes" id="UP000794436">
    <property type="component" value="Unassembled WGS sequence"/>
</dbReference>
<protein>
    <submittedName>
        <fullName evidence="2">Uncharacterized protein</fullName>
    </submittedName>
</protein>
<evidence type="ECO:0000256" key="1">
    <source>
        <dbReference type="SAM" id="Phobius"/>
    </source>
</evidence>
<comment type="caution">
    <text evidence="2">The sequence shown here is derived from an EMBL/GenBank/DDBJ whole genome shotgun (WGS) entry which is preliminary data.</text>
</comment>
<evidence type="ECO:0000313" key="3">
    <source>
        <dbReference type="Proteomes" id="UP000794436"/>
    </source>
</evidence>